<dbReference type="Proteomes" id="UP000542125">
    <property type="component" value="Unassembled WGS sequence"/>
</dbReference>
<dbReference type="AlphaFoldDB" id="A0A7Y9LPY4"/>
<dbReference type="InterPro" id="IPR029058">
    <property type="entry name" value="AB_hydrolase_fold"/>
</dbReference>
<dbReference type="InterPro" id="IPR000073">
    <property type="entry name" value="AB_hydrolase_1"/>
</dbReference>
<evidence type="ECO:0000313" key="3">
    <source>
        <dbReference type="Proteomes" id="UP000542125"/>
    </source>
</evidence>
<dbReference type="Gene3D" id="3.40.50.1820">
    <property type="entry name" value="alpha/beta hydrolase"/>
    <property type="match status" value="1"/>
</dbReference>
<dbReference type="InterPro" id="IPR000639">
    <property type="entry name" value="Epox_hydrolase-like"/>
</dbReference>
<protein>
    <submittedName>
        <fullName evidence="2">Pimeloyl-ACP methyl ester carboxylesterase</fullName>
    </submittedName>
</protein>
<feature type="domain" description="AB hydrolase-1" evidence="1">
    <location>
        <begin position="53"/>
        <end position="282"/>
    </location>
</feature>
<gene>
    <name evidence="2" type="ORF">FHW18_004505</name>
</gene>
<proteinExistence type="predicted"/>
<dbReference type="RefSeq" id="WP_373563453.1">
    <property type="nucleotide sequence ID" value="NZ_JACBYR010000002.1"/>
</dbReference>
<dbReference type="PANTHER" id="PTHR46438">
    <property type="entry name" value="ALPHA/BETA-HYDROLASES SUPERFAMILY PROTEIN"/>
    <property type="match status" value="1"/>
</dbReference>
<dbReference type="PRINTS" id="PR00412">
    <property type="entry name" value="EPOXHYDRLASE"/>
</dbReference>
<organism evidence="2 3">
    <name type="scientific">Pigmentiphaga litoralis</name>
    <dbReference type="NCBI Taxonomy" id="516702"/>
    <lineage>
        <taxon>Bacteria</taxon>
        <taxon>Pseudomonadati</taxon>
        <taxon>Pseudomonadota</taxon>
        <taxon>Betaproteobacteria</taxon>
        <taxon>Burkholderiales</taxon>
        <taxon>Alcaligenaceae</taxon>
        <taxon>Pigmentiphaga</taxon>
    </lineage>
</organism>
<reference evidence="2 3" key="1">
    <citation type="submission" date="2020-07" db="EMBL/GenBank/DDBJ databases">
        <title>Genomic Encyclopedia of Type Strains, Phase IV (KMG-V): Genome sequencing to study the core and pangenomes of soil and plant-associated prokaryotes.</title>
        <authorList>
            <person name="Whitman W."/>
        </authorList>
    </citation>
    <scope>NUCLEOTIDE SEQUENCE [LARGE SCALE GENOMIC DNA]</scope>
    <source>
        <strain evidence="2 3">SAS40</strain>
    </source>
</reference>
<name>A0A7Y9LPY4_9BURK</name>
<keyword evidence="3" id="KW-1185">Reference proteome</keyword>
<comment type="caution">
    <text evidence="2">The sequence shown here is derived from an EMBL/GenBank/DDBJ whole genome shotgun (WGS) entry which is preliminary data.</text>
</comment>
<dbReference type="GO" id="GO:0003824">
    <property type="term" value="F:catalytic activity"/>
    <property type="evidence" value="ECO:0007669"/>
    <property type="project" value="InterPro"/>
</dbReference>
<dbReference type="EMBL" id="JACBYR010000002">
    <property type="protein sequence ID" value="NYE85198.1"/>
    <property type="molecule type" value="Genomic_DNA"/>
</dbReference>
<dbReference type="Pfam" id="PF12697">
    <property type="entry name" value="Abhydrolase_6"/>
    <property type="match status" value="1"/>
</dbReference>
<evidence type="ECO:0000259" key="1">
    <source>
        <dbReference type="Pfam" id="PF12697"/>
    </source>
</evidence>
<accession>A0A7Y9LPY4</accession>
<evidence type="ECO:0000313" key="2">
    <source>
        <dbReference type="EMBL" id="NYE85198.1"/>
    </source>
</evidence>
<dbReference type="SUPFAM" id="SSF53474">
    <property type="entry name" value="alpha/beta-Hydrolases"/>
    <property type="match status" value="1"/>
</dbReference>
<sequence length="291" mass="31545">MSLTADSIAPHPIQDFAQAAAIIARLESLITRHDVQALGEHVTWRSLGAGTPLVLIHGGHGSWLHWVRNIEALAQQHTVYIPDLPGYGASGPMTTSPDDLDHLVRVTVASLDQLIGDTTPIHLAGFSFGGLVASHIAATRGHVRKLALLGSAGHGTPRRQTLAMVNWRRSTDDAAMLDDLRHNLQALMLHDPAQIDALALTVHRDACVNTHFRSKNLSQSGSVAAVLAPLTVPMRFVWGEFDATAQAELAGPVLQDGHPERRWDAMPGAGHWLMFERPDAVNSLMLAWFTD</sequence>